<name>A0A2U2MVU5_9GAMM</name>
<dbReference type="PANTHER" id="PTHR12935:SF0">
    <property type="entry name" value="GAMMA-GLUTAMYLCYCLOTRANSFERASE"/>
    <property type="match status" value="1"/>
</dbReference>
<gene>
    <name evidence="4" type="ORF">DEM34_18865</name>
</gene>
<feature type="active site" description="Proton acceptor" evidence="2">
    <location>
        <position position="86"/>
    </location>
</feature>
<keyword evidence="4" id="KW-0808">Transferase</keyword>
<evidence type="ECO:0000313" key="4">
    <source>
        <dbReference type="EMBL" id="PWG60964.1"/>
    </source>
</evidence>
<proteinExistence type="predicted"/>
<dbReference type="PANTHER" id="PTHR12935">
    <property type="entry name" value="GAMMA-GLUTAMYLCYCLOTRANSFERASE"/>
    <property type="match status" value="1"/>
</dbReference>
<evidence type="ECO:0000256" key="3">
    <source>
        <dbReference type="PIRSR" id="PIRSR617939-2"/>
    </source>
</evidence>
<evidence type="ECO:0000313" key="5">
    <source>
        <dbReference type="Proteomes" id="UP000245474"/>
    </source>
</evidence>
<dbReference type="RefSeq" id="WP_109680371.1">
    <property type="nucleotide sequence ID" value="NZ_CP086615.1"/>
</dbReference>
<evidence type="ECO:0000256" key="2">
    <source>
        <dbReference type="PIRSR" id="PIRSR617939-1"/>
    </source>
</evidence>
<protein>
    <submittedName>
        <fullName evidence="4">Gamma-glutamylcyclotransferase</fullName>
    </submittedName>
</protein>
<feature type="binding site" evidence="3">
    <location>
        <begin position="9"/>
        <end position="14"/>
    </location>
    <ligand>
        <name>substrate</name>
    </ligand>
</feature>
<comment type="caution">
    <text evidence="4">The sequence shown here is derived from an EMBL/GenBank/DDBJ whole genome shotgun (WGS) entry which is preliminary data.</text>
</comment>
<dbReference type="GO" id="GO:0003839">
    <property type="term" value="F:gamma-glutamylcyclotransferase activity"/>
    <property type="evidence" value="ECO:0007669"/>
    <property type="project" value="InterPro"/>
</dbReference>
<dbReference type="SUPFAM" id="SSF110857">
    <property type="entry name" value="Gamma-glutamyl cyclotransferase-like"/>
    <property type="match status" value="1"/>
</dbReference>
<dbReference type="OrthoDB" id="5401862at2"/>
<dbReference type="Pfam" id="PF13772">
    <property type="entry name" value="AIG2_2"/>
    <property type="match status" value="1"/>
</dbReference>
<dbReference type="EMBL" id="QFFI01000060">
    <property type="protein sequence ID" value="PWG60964.1"/>
    <property type="molecule type" value="Genomic_DNA"/>
</dbReference>
<dbReference type="CDD" id="cd06661">
    <property type="entry name" value="GGCT_like"/>
    <property type="match status" value="1"/>
</dbReference>
<reference evidence="4 5" key="1">
    <citation type="submission" date="2018-05" db="EMBL/GenBank/DDBJ databases">
        <title>Spiribacter halobius sp. nov., a moderately halophilic bacterium isolated from marine solar saltern.</title>
        <authorList>
            <person name="Zheng W.-S."/>
            <person name="Lu D.-C."/>
            <person name="Du Z.-J."/>
        </authorList>
    </citation>
    <scope>NUCLEOTIDE SEQUENCE [LARGE SCALE GENOMIC DNA]</scope>
    <source>
        <strain evidence="4 5">E85</strain>
    </source>
</reference>
<dbReference type="InterPro" id="IPR036568">
    <property type="entry name" value="GGCT-like_sf"/>
</dbReference>
<keyword evidence="1" id="KW-0456">Lyase</keyword>
<dbReference type="InterPro" id="IPR013024">
    <property type="entry name" value="GGCT-like"/>
</dbReference>
<dbReference type="Gene3D" id="3.10.490.10">
    <property type="entry name" value="Gamma-glutamyl cyclotransferase-like"/>
    <property type="match status" value="1"/>
</dbReference>
<sequence length="187" mass="20557">MVSDRPCCYFAYGSNLHPLRLGLRTPTAELVAVAELPGHVLRFHKRSDADGSAKADAHGTGEPTHRLPGAVYRLDPADFAALDRVEGLGPGGYELALETVETTAGEALEVFLYRALPSHVVTGWRPFDWYRDLVLRGAEWHGLPAAHREAVAAMPVRRDPDPERRDHHDRLLRGLAAWQPGAGYALP</sequence>
<dbReference type="InterPro" id="IPR017939">
    <property type="entry name" value="G-Glutamylcylcotransferase"/>
</dbReference>
<feature type="binding site" evidence="3">
    <location>
        <position position="130"/>
    </location>
    <ligand>
        <name>substrate</name>
    </ligand>
</feature>
<accession>A0A2U2MVU5</accession>
<dbReference type="Proteomes" id="UP000245474">
    <property type="component" value="Unassembled WGS sequence"/>
</dbReference>
<dbReference type="GO" id="GO:0016740">
    <property type="term" value="F:transferase activity"/>
    <property type="evidence" value="ECO:0007669"/>
    <property type="project" value="UniProtKB-KW"/>
</dbReference>
<dbReference type="AlphaFoldDB" id="A0A2U2MVU5"/>
<organism evidence="4 5">
    <name type="scientific">Sediminicurvatus halobius</name>
    <dbReference type="NCBI Taxonomy" id="2182432"/>
    <lineage>
        <taxon>Bacteria</taxon>
        <taxon>Pseudomonadati</taxon>
        <taxon>Pseudomonadota</taxon>
        <taxon>Gammaproteobacteria</taxon>
        <taxon>Chromatiales</taxon>
        <taxon>Ectothiorhodospiraceae</taxon>
        <taxon>Sediminicurvatus</taxon>
    </lineage>
</organism>
<keyword evidence="5" id="KW-1185">Reference proteome</keyword>
<evidence type="ECO:0000256" key="1">
    <source>
        <dbReference type="ARBA" id="ARBA00023239"/>
    </source>
</evidence>